<sequence>MTVPYPSQFNRILTSHAAAAIAQRMTLYPLLRPLIFTIDAERAHRLSIAGLKAVPAIGAKRAPRELQVQIAGLTFPNPVGLAPGFDKDAEVFDEMLGLGFGHVEIGTVTPLPQSGNPKPRLFRLREDEAVINRMGFNNAGQAAAAKRLARRDRSRGIVGINIGANKDSEDRITDYEAGARAMAPMADYLTINISSPNTPGLRALQDEGALDALLERVLAARGAEGPPVFLKVAPDLEPADIDAISRTAITRGIDALIVGNTTISRPALHSRHAGETGGLSGKPLAPLSRQRLADFRKATGSAMPIIAVGGIDSAEEAWARIRAGASLVQLYTALAFHGPGLGRRIALGLDKLREREGFASIAEAVGTG</sequence>
<dbReference type="PANTHER" id="PTHR48109">
    <property type="entry name" value="DIHYDROOROTATE DEHYDROGENASE (QUINONE), MITOCHONDRIAL-RELATED"/>
    <property type="match status" value="1"/>
</dbReference>
<evidence type="ECO:0000256" key="3">
    <source>
        <dbReference type="ARBA" id="ARBA00005161"/>
    </source>
</evidence>
<dbReference type="NCBIfam" id="NF003645">
    <property type="entry name" value="PRK05286.1-2"/>
    <property type="match status" value="1"/>
</dbReference>
<keyword evidence="6 11" id="KW-0288">FMN</keyword>
<dbReference type="AlphaFoldDB" id="A0A3D9FJA3"/>
<evidence type="ECO:0000256" key="4">
    <source>
        <dbReference type="ARBA" id="ARBA00005359"/>
    </source>
</evidence>
<feature type="binding site" evidence="11">
    <location>
        <position position="197"/>
    </location>
    <ligand>
        <name>substrate</name>
    </ligand>
</feature>
<dbReference type="UniPathway" id="UPA00070">
    <property type="reaction ID" value="UER00946"/>
</dbReference>
<feature type="binding site" evidence="11">
    <location>
        <position position="310"/>
    </location>
    <ligand>
        <name>FMN</name>
        <dbReference type="ChEBI" id="CHEBI:58210"/>
    </ligand>
</feature>
<feature type="binding site" evidence="11">
    <location>
        <position position="192"/>
    </location>
    <ligand>
        <name>substrate</name>
    </ligand>
</feature>
<dbReference type="PROSITE" id="PS00911">
    <property type="entry name" value="DHODEHASE_1"/>
    <property type="match status" value="1"/>
</dbReference>
<feature type="binding site" evidence="11">
    <location>
        <position position="281"/>
    </location>
    <ligand>
        <name>FMN</name>
        <dbReference type="ChEBI" id="CHEBI:58210"/>
    </ligand>
</feature>
<dbReference type="HAMAP" id="MF_00225">
    <property type="entry name" value="DHO_dh_type2"/>
    <property type="match status" value="1"/>
</dbReference>
<feature type="binding site" evidence="11">
    <location>
        <begin position="260"/>
        <end position="261"/>
    </location>
    <ligand>
        <name>substrate</name>
    </ligand>
</feature>
<evidence type="ECO:0000256" key="8">
    <source>
        <dbReference type="ARBA" id="ARBA00023002"/>
    </source>
</evidence>
<evidence type="ECO:0000256" key="7">
    <source>
        <dbReference type="ARBA" id="ARBA00022975"/>
    </source>
</evidence>
<proteinExistence type="inferred from homology"/>
<dbReference type="Proteomes" id="UP000256310">
    <property type="component" value="Unassembled WGS sequence"/>
</dbReference>
<evidence type="ECO:0000259" key="12">
    <source>
        <dbReference type="Pfam" id="PF01180"/>
    </source>
</evidence>
<feature type="binding site" evidence="11">
    <location>
        <begin position="132"/>
        <end position="136"/>
    </location>
    <ligand>
        <name>substrate</name>
    </ligand>
</feature>
<keyword evidence="11" id="KW-1003">Cell membrane</keyword>
<evidence type="ECO:0000256" key="1">
    <source>
        <dbReference type="ARBA" id="ARBA00003125"/>
    </source>
</evidence>
<comment type="caution">
    <text evidence="13">The sequence shown here is derived from an EMBL/GenBank/DDBJ whole genome shotgun (WGS) entry which is preliminary data.</text>
</comment>
<comment type="cofactor">
    <cofactor evidence="11">
        <name>FMN</name>
        <dbReference type="ChEBI" id="CHEBI:58210"/>
    </cofactor>
    <text evidence="11">Binds 1 FMN per subunit.</text>
</comment>
<evidence type="ECO:0000313" key="14">
    <source>
        <dbReference type="Proteomes" id="UP000256310"/>
    </source>
</evidence>
<dbReference type="GO" id="GO:0044205">
    <property type="term" value="P:'de novo' UMP biosynthetic process"/>
    <property type="evidence" value="ECO:0007669"/>
    <property type="project" value="UniProtKB-UniRule"/>
</dbReference>
<dbReference type="InterPro" id="IPR005720">
    <property type="entry name" value="Dihydroorotate_DH_cat"/>
</dbReference>
<gene>
    <name evidence="11" type="primary">pyrD</name>
    <name evidence="13" type="ORF">DFR46_2220</name>
</gene>
<dbReference type="CDD" id="cd04738">
    <property type="entry name" value="DHOD_2_like"/>
    <property type="match status" value="1"/>
</dbReference>
<feature type="binding site" evidence="11">
    <location>
        <position position="87"/>
    </location>
    <ligand>
        <name>substrate</name>
    </ligand>
</feature>
<evidence type="ECO:0000256" key="2">
    <source>
        <dbReference type="ARBA" id="ARBA00004370"/>
    </source>
</evidence>
<dbReference type="InterPro" id="IPR001295">
    <property type="entry name" value="Dihydroorotate_DH_CS"/>
</dbReference>
<feature type="binding site" evidence="11">
    <location>
        <position position="192"/>
    </location>
    <ligand>
        <name>FMN</name>
        <dbReference type="ChEBI" id="CHEBI:58210"/>
    </ligand>
</feature>
<evidence type="ECO:0000256" key="5">
    <source>
        <dbReference type="ARBA" id="ARBA00022630"/>
    </source>
</evidence>
<name>A0A3D9FJA3_9SPHN</name>
<evidence type="ECO:0000256" key="6">
    <source>
        <dbReference type="ARBA" id="ARBA00022643"/>
    </source>
</evidence>
<dbReference type="NCBIfam" id="TIGR01036">
    <property type="entry name" value="pyrD_sub2"/>
    <property type="match status" value="1"/>
</dbReference>
<dbReference type="GO" id="GO:0005886">
    <property type="term" value="C:plasma membrane"/>
    <property type="evidence" value="ECO:0007669"/>
    <property type="project" value="UniProtKB-SubCell"/>
</dbReference>
<dbReference type="PANTHER" id="PTHR48109:SF4">
    <property type="entry name" value="DIHYDROOROTATE DEHYDROGENASE (QUINONE), MITOCHONDRIAL"/>
    <property type="match status" value="1"/>
</dbReference>
<dbReference type="InterPro" id="IPR005719">
    <property type="entry name" value="Dihydroorotate_DH_2"/>
</dbReference>
<dbReference type="GO" id="GO:0005737">
    <property type="term" value="C:cytoplasm"/>
    <property type="evidence" value="ECO:0007669"/>
    <property type="project" value="InterPro"/>
</dbReference>
<keyword evidence="9 11" id="KW-0472">Membrane</keyword>
<feature type="binding site" evidence="11">
    <location>
        <position position="231"/>
    </location>
    <ligand>
        <name>FMN</name>
        <dbReference type="ChEBI" id="CHEBI:58210"/>
    </ligand>
</feature>
<feature type="binding site" evidence="11">
    <location>
        <position position="161"/>
    </location>
    <ligand>
        <name>FMN</name>
        <dbReference type="ChEBI" id="CHEBI:58210"/>
    </ligand>
</feature>
<keyword evidence="7 11" id="KW-0665">Pyrimidine biosynthesis</keyword>
<dbReference type="EMBL" id="QRDP01000004">
    <property type="protein sequence ID" value="RED17181.1"/>
    <property type="molecule type" value="Genomic_DNA"/>
</dbReference>
<dbReference type="InterPro" id="IPR050074">
    <property type="entry name" value="DHO_dehydrogenase"/>
</dbReference>
<dbReference type="PROSITE" id="PS00912">
    <property type="entry name" value="DHODEHASE_2"/>
    <property type="match status" value="1"/>
</dbReference>
<accession>A0A3D9FJA3</accession>
<comment type="similarity">
    <text evidence="4 11">Belongs to the dihydroorotate dehydrogenase family. Type 2 subfamily.</text>
</comment>
<comment type="subcellular location">
    <subcellularLocation>
        <location evidence="11">Cell membrane</location>
        <topology evidence="11">Peripheral membrane protein</topology>
    </subcellularLocation>
    <subcellularLocation>
        <location evidence="2">Membrane</location>
    </subcellularLocation>
</comment>
<dbReference type="Pfam" id="PF01180">
    <property type="entry name" value="DHO_dh"/>
    <property type="match status" value="1"/>
</dbReference>
<dbReference type="Gene3D" id="3.20.20.70">
    <property type="entry name" value="Aldolase class I"/>
    <property type="match status" value="1"/>
</dbReference>
<dbReference type="SUPFAM" id="SSF51395">
    <property type="entry name" value="FMN-linked oxidoreductases"/>
    <property type="match status" value="1"/>
</dbReference>
<dbReference type="InterPro" id="IPR013785">
    <property type="entry name" value="Aldolase_TIM"/>
</dbReference>
<comment type="pathway">
    <text evidence="3 11">Pyrimidine metabolism; UMP biosynthesis via de novo pathway; orotate from (S)-dihydroorotate (quinone route): step 1/1.</text>
</comment>
<organism evidence="13 14">
    <name type="scientific">Parasphingopyxis lamellibrachiae</name>
    <dbReference type="NCBI Taxonomy" id="680125"/>
    <lineage>
        <taxon>Bacteria</taxon>
        <taxon>Pseudomonadati</taxon>
        <taxon>Pseudomonadota</taxon>
        <taxon>Alphaproteobacteria</taxon>
        <taxon>Sphingomonadales</taxon>
        <taxon>Sphingomonadaceae</taxon>
        <taxon>Parasphingopyxis</taxon>
    </lineage>
</organism>
<keyword evidence="8 11" id="KW-0560">Oxidoreductase</keyword>
<dbReference type="NCBIfam" id="NF003652">
    <property type="entry name" value="PRK05286.2-5"/>
    <property type="match status" value="1"/>
</dbReference>
<feature type="domain" description="Dihydroorotate dehydrogenase catalytic" evidence="12">
    <location>
        <begin position="66"/>
        <end position="350"/>
    </location>
</feature>
<reference evidence="13 14" key="1">
    <citation type="submission" date="2018-07" db="EMBL/GenBank/DDBJ databases">
        <title>Genomic Encyclopedia of Type Strains, Phase IV (KMG-IV): sequencing the most valuable type-strain genomes for metagenomic binning, comparative biology and taxonomic classification.</title>
        <authorList>
            <person name="Goeker M."/>
        </authorList>
    </citation>
    <scope>NUCLEOTIDE SEQUENCE [LARGE SCALE GENOMIC DNA]</scope>
    <source>
        <strain evidence="13 14">DSM 26725</strain>
    </source>
</reference>
<keyword evidence="5 11" id="KW-0285">Flavoprotein</keyword>
<comment type="subunit">
    <text evidence="11">Monomer.</text>
</comment>
<evidence type="ECO:0000256" key="9">
    <source>
        <dbReference type="ARBA" id="ARBA00023136"/>
    </source>
</evidence>
<feature type="binding site" evidence="11">
    <location>
        <begin position="331"/>
        <end position="332"/>
    </location>
    <ligand>
        <name>FMN</name>
        <dbReference type="ChEBI" id="CHEBI:58210"/>
    </ligand>
</feature>
<keyword evidence="14" id="KW-1185">Reference proteome</keyword>
<feature type="binding site" evidence="11">
    <location>
        <position position="259"/>
    </location>
    <ligand>
        <name>FMN</name>
        <dbReference type="ChEBI" id="CHEBI:58210"/>
    </ligand>
</feature>
<evidence type="ECO:0000313" key="13">
    <source>
        <dbReference type="EMBL" id="RED17181.1"/>
    </source>
</evidence>
<dbReference type="GO" id="GO:0106430">
    <property type="term" value="F:dihydroorotate dehydrogenase (quinone) activity"/>
    <property type="evidence" value="ECO:0007669"/>
    <property type="project" value="UniProtKB-EC"/>
</dbReference>
<comment type="catalytic activity">
    <reaction evidence="10 11">
        <text>(S)-dihydroorotate + a quinone = orotate + a quinol</text>
        <dbReference type="Rhea" id="RHEA:30187"/>
        <dbReference type="ChEBI" id="CHEBI:24646"/>
        <dbReference type="ChEBI" id="CHEBI:30839"/>
        <dbReference type="ChEBI" id="CHEBI:30864"/>
        <dbReference type="ChEBI" id="CHEBI:132124"/>
        <dbReference type="EC" id="1.3.5.2"/>
    </reaction>
</comment>
<dbReference type="GO" id="GO:0006207">
    <property type="term" value="P:'de novo' pyrimidine nucleobase biosynthetic process"/>
    <property type="evidence" value="ECO:0007669"/>
    <property type="project" value="UniProtKB-UniRule"/>
</dbReference>
<protein>
    <recommendedName>
        <fullName evidence="11">Dihydroorotate dehydrogenase (quinone)</fullName>
        <ecNumber evidence="11">1.3.5.2</ecNumber>
    </recommendedName>
    <alternativeName>
        <fullName evidence="11">DHOdehase</fullName>
        <shortName evidence="11">DHOD</shortName>
        <shortName evidence="11">DHODase</shortName>
    </alternativeName>
    <alternativeName>
        <fullName evidence="11">Dihydroorotate oxidase</fullName>
    </alternativeName>
</protein>
<feature type="binding site" evidence="11">
    <location>
        <begin position="83"/>
        <end position="87"/>
    </location>
    <ligand>
        <name>FMN</name>
        <dbReference type="ChEBI" id="CHEBI:58210"/>
    </ligand>
</feature>
<feature type="active site" description="Nucleophile" evidence="11">
    <location>
        <position position="195"/>
    </location>
</feature>
<evidence type="ECO:0000256" key="11">
    <source>
        <dbReference type="HAMAP-Rule" id="MF_00225"/>
    </source>
</evidence>
<feature type="binding site" evidence="11">
    <location>
        <position position="107"/>
    </location>
    <ligand>
        <name>FMN</name>
        <dbReference type="ChEBI" id="CHEBI:58210"/>
    </ligand>
</feature>
<comment type="function">
    <text evidence="1 11">Catalyzes the conversion of dihydroorotate to orotate with quinone as electron acceptor.</text>
</comment>
<dbReference type="EC" id="1.3.5.2" evidence="11"/>
<evidence type="ECO:0000256" key="10">
    <source>
        <dbReference type="ARBA" id="ARBA00048639"/>
    </source>
</evidence>